<gene>
    <name evidence="1" type="ORF">NQZ67_19135</name>
</gene>
<proteinExistence type="predicted"/>
<comment type="caution">
    <text evidence="1">The sequence shown here is derived from an EMBL/GenBank/DDBJ whole genome shotgun (WGS) entry which is preliminary data.</text>
</comment>
<sequence length="148" mass="16261">MAKLESFDFHWQQLTPYSLAQTPTELASIRVEAKRNGVVKLAGNVGWIALIDAESLSSSIEKVDVVFEIWRDAIGKSSPIYVGRDSAQASDRGRGLTFDNYCISSMDLIDYNGGENGKYILTARVINLLNIDALVIAPLTFYGAAIEK</sequence>
<dbReference type="RefSeq" id="WP_257449048.1">
    <property type="nucleotide sequence ID" value="NZ_JANIPJ010000014.1"/>
</dbReference>
<organism evidence="1 2">
    <name type="scientific">Paenibacillus soyae</name>
    <dbReference type="NCBI Taxonomy" id="2969249"/>
    <lineage>
        <taxon>Bacteria</taxon>
        <taxon>Bacillati</taxon>
        <taxon>Bacillota</taxon>
        <taxon>Bacilli</taxon>
        <taxon>Bacillales</taxon>
        <taxon>Paenibacillaceae</taxon>
        <taxon>Paenibacillus</taxon>
    </lineage>
</organism>
<keyword evidence="2" id="KW-1185">Reference proteome</keyword>
<reference evidence="1" key="1">
    <citation type="submission" date="2022-08" db="EMBL/GenBank/DDBJ databases">
        <title>The genomic sequence of strain Paenibacillus sp. SCIV0701.</title>
        <authorList>
            <person name="Zhao H."/>
        </authorList>
    </citation>
    <scope>NUCLEOTIDE SEQUENCE</scope>
    <source>
        <strain evidence="1">SCIV0701</strain>
    </source>
</reference>
<dbReference type="AlphaFoldDB" id="A0A9X2SCF1"/>
<dbReference type="EMBL" id="JANIPJ010000014">
    <property type="protein sequence ID" value="MCR2806002.1"/>
    <property type="molecule type" value="Genomic_DNA"/>
</dbReference>
<evidence type="ECO:0000313" key="2">
    <source>
        <dbReference type="Proteomes" id="UP001141950"/>
    </source>
</evidence>
<protein>
    <submittedName>
        <fullName evidence="1">Uncharacterized protein</fullName>
    </submittedName>
</protein>
<accession>A0A9X2SCF1</accession>
<evidence type="ECO:0000313" key="1">
    <source>
        <dbReference type="EMBL" id="MCR2806002.1"/>
    </source>
</evidence>
<name>A0A9X2SCF1_9BACL</name>
<dbReference type="Proteomes" id="UP001141950">
    <property type="component" value="Unassembled WGS sequence"/>
</dbReference>